<dbReference type="RefSeq" id="XP_005826387.1">
    <property type="nucleotide sequence ID" value="XM_005826330.1"/>
</dbReference>
<gene>
    <name evidence="1" type="ORF">GUITHDRAFT_154474</name>
</gene>
<dbReference type="KEGG" id="gtt:GUITHDRAFT_154474"/>
<proteinExistence type="predicted"/>
<reference evidence="1 3" key="1">
    <citation type="journal article" date="2012" name="Nature">
        <title>Algal genomes reveal evolutionary mosaicism and the fate of nucleomorphs.</title>
        <authorList>
            <consortium name="DOE Joint Genome Institute"/>
            <person name="Curtis B.A."/>
            <person name="Tanifuji G."/>
            <person name="Burki F."/>
            <person name="Gruber A."/>
            <person name="Irimia M."/>
            <person name="Maruyama S."/>
            <person name="Arias M.C."/>
            <person name="Ball S.G."/>
            <person name="Gile G.H."/>
            <person name="Hirakawa Y."/>
            <person name="Hopkins J.F."/>
            <person name="Kuo A."/>
            <person name="Rensing S.A."/>
            <person name="Schmutz J."/>
            <person name="Symeonidi A."/>
            <person name="Elias M."/>
            <person name="Eveleigh R.J."/>
            <person name="Herman E.K."/>
            <person name="Klute M.J."/>
            <person name="Nakayama T."/>
            <person name="Obornik M."/>
            <person name="Reyes-Prieto A."/>
            <person name="Armbrust E.V."/>
            <person name="Aves S.J."/>
            <person name="Beiko R.G."/>
            <person name="Coutinho P."/>
            <person name="Dacks J.B."/>
            <person name="Durnford D.G."/>
            <person name="Fast N.M."/>
            <person name="Green B.R."/>
            <person name="Grisdale C.J."/>
            <person name="Hempel F."/>
            <person name="Henrissat B."/>
            <person name="Hoppner M.P."/>
            <person name="Ishida K."/>
            <person name="Kim E."/>
            <person name="Koreny L."/>
            <person name="Kroth P.G."/>
            <person name="Liu Y."/>
            <person name="Malik S.B."/>
            <person name="Maier U.G."/>
            <person name="McRose D."/>
            <person name="Mock T."/>
            <person name="Neilson J.A."/>
            <person name="Onodera N.T."/>
            <person name="Poole A.M."/>
            <person name="Pritham E.J."/>
            <person name="Richards T.A."/>
            <person name="Rocap G."/>
            <person name="Roy S.W."/>
            <person name="Sarai C."/>
            <person name="Schaack S."/>
            <person name="Shirato S."/>
            <person name="Slamovits C.H."/>
            <person name="Spencer D.F."/>
            <person name="Suzuki S."/>
            <person name="Worden A.Z."/>
            <person name="Zauner S."/>
            <person name="Barry K."/>
            <person name="Bell C."/>
            <person name="Bharti A.K."/>
            <person name="Crow J.A."/>
            <person name="Grimwood J."/>
            <person name="Kramer R."/>
            <person name="Lindquist E."/>
            <person name="Lucas S."/>
            <person name="Salamov A."/>
            <person name="McFadden G.I."/>
            <person name="Lane C.E."/>
            <person name="Keeling P.J."/>
            <person name="Gray M.W."/>
            <person name="Grigoriev I.V."/>
            <person name="Archibald J.M."/>
        </authorList>
    </citation>
    <scope>NUCLEOTIDE SEQUENCE</scope>
    <source>
        <strain evidence="1 3">CCMP2712</strain>
    </source>
</reference>
<evidence type="ECO:0000313" key="1">
    <source>
        <dbReference type="EMBL" id="EKX39407.1"/>
    </source>
</evidence>
<reference evidence="3" key="2">
    <citation type="submission" date="2012-11" db="EMBL/GenBank/DDBJ databases">
        <authorList>
            <person name="Kuo A."/>
            <person name="Curtis B.A."/>
            <person name="Tanifuji G."/>
            <person name="Burki F."/>
            <person name="Gruber A."/>
            <person name="Irimia M."/>
            <person name="Maruyama S."/>
            <person name="Arias M.C."/>
            <person name="Ball S.G."/>
            <person name="Gile G.H."/>
            <person name="Hirakawa Y."/>
            <person name="Hopkins J.F."/>
            <person name="Rensing S.A."/>
            <person name="Schmutz J."/>
            <person name="Symeonidi A."/>
            <person name="Elias M."/>
            <person name="Eveleigh R.J."/>
            <person name="Herman E.K."/>
            <person name="Klute M.J."/>
            <person name="Nakayama T."/>
            <person name="Obornik M."/>
            <person name="Reyes-Prieto A."/>
            <person name="Armbrust E.V."/>
            <person name="Aves S.J."/>
            <person name="Beiko R.G."/>
            <person name="Coutinho P."/>
            <person name="Dacks J.B."/>
            <person name="Durnford D.G."/>
            <person name="Fast N.M."/>
            <person name="Green B.R."/>
            <person name="Grisdale C."/>
            <person name="Hempe F."/>
            <person name="Henrissat B."/>
            <person name="Hoppner M.P."/>
            <person name="Ishida K.-I."/>
            <person name="Kim E."/>
            <person name="Koreny L."/>
            <person name="Kroth P.G."/>
            <person name="Liu Y."/>
            <person name="Malik S.-B."/>
            <person name="Maier U.G."/>
            <person name="McRose D."/>
            <person name="Mock T."/>
            <person name="Neilson J.A."/>
            <person name="Onodera N.T."/>
            <person name="Poole A.M."/>
            <person name="Pritham E.J."/>
            <person name="Richards T.A."/>
            <person name="Rocap G."/>
            <person name="Roy S.W."/>
            <person name="Sarai C."/>
            <person name="Schaack S."/>
            <person name="Shirato S."/>
            <person name="Slamovits C.H."/>
            <person name="Spencer D.F."/>
            <person name="Suzuki S."/>
            <person name="Worden A.Z."/>
            <person name="Zauner S."/>
            <person name="Barry K."/>
            <person name="Bell C."/>
            <person name="Bharti A.K."/>
            <person name="Crow J.A."/>
            <person name="Grimwood J."/>
            <person name="Kramer R."/>
            <person name="Lindquist E."/>
            <person name="Lucas S."/>
            <person name="Salamov A."/>
            <person name="McFadden G.I."/>
            <person name="Lane C.E."/>
            <person name="Keeling P.J."/>
            <person name="Gray M.W."/>
            <person name="Grigoriev I.V."/>
            <person name="Archibald J.M."/>
        </authorList>
    </citation>
    <scope>NUCLEOTIDE SEQUENCE</scope>
    <source>
        <strain evidence="3">CCMP2712</strain>
    </source>
</reference>
<evidence type="ECO:0000313" key="3">
    <source>
        <dbReference type="Proteomes" id="UP000011087"/>
    </source>
</evidence>
<dbReference type="Proteomes" id="UP000011087">
    <property type="component" value="Unassembled WGS sequence"/>
</dbReference>
<evidence type="ECO:0000313" key="2">
    <source>
        <dbReference type="EnsemblProtists" id="EKX39407"/>
    </source>
</evidence>
<dbReference type="EnsemblProtists" id="EKX39407">
    <property type="protein sequence ID" value="EKX39407"/>
    <property type="gene ID" value="GUITHDRAFT_154474"/>
</dbReference>
<dbReference type="AlphaFoldDB" id="L1ITI6"/>
<name>L1ITI6_GUITC</name>
<sequence>MRNGEDLRHFAVFKGKRGVVECNELFLLRAGESAASISESLAQTPGAAESIFQAVSRPDPLGVELEPVLMDVPSETPLLAQKMAAKASRSPALSGGNVIEVNGMRVFLVSQDQMS</sequence>
<reference evidence="2" key="3">
    <citation type="submission" date="2016-03" db="UniProtKB">
        <authorList>
            <consortium name="EnsemblProtists"/>
        </authorList>
    </citation>
    <scope>IDENTIFICATION</scope>
</reference>
<protein>
    <submittedName>
        <fullName evidence="1 2">Uncharacterized protein</fullName>
    </submittedName>
</protein>
<dbReference type="GeneID" id="17296069"/>
<dbReference type="PaxDb" id="55529-EKX39407"/>
<organism evidence="1">
    <name type="scientific">Guillardia theta (strain CCMP2712)</name>
    <name type="common">Cryptophyte</name>
    <dbReference type="NCBI Taxonomy" id="905079"/>
    <lineage>
        <taxon>Eukaryota</taxon>
        <taxon>Cryptophyceae</taxon>
        <taxon>Pyrenomonadales</taxon>
        <taxon>Geminigeraceae</taxon>
        <taxon>Guillardia</taxon>
    </lineage>
</organism>
<dbReference type="HOGENOM" id="CLU_2113633_0_0_1"/>
<accession>L1ITI6</accession>
<dbReference type="EMBL" id="JH993040">
    <property type="protein sequence ID" value="EKX39407.1"/>
    <property type="molecule type" value="Genomic_DNA"/>
</dbReference>
<keyword evidence="3" id="KW-1185">Reference proteome</keyword>